<organism evidence="1 2">
    <name type="scientific">Clostridium cylindrosporum DSM 605</name>
    <dbReference type="NCBI Taxonomy" id="1121307"/>
    <lineage>
        <taxon>Bacteria</taxon>
        <taxon>Bacillati</taxon>
        <taxon>Bacillota</taxon>
        <taxon>Clostridia</taxon>
        <taxon>Eubacteriales</taxon>
        <taxon>Clostridiaceae</taxon>
        <taxon>Clostridium</taxon>
    </lineage>
</organism>
<accession>A0A0J8D9Y5</accession>
<dbReference type="Proteomes" id="UP000036756">
    <property type="component" value="Unassembled WGS sequence"/>
</dbReference>
<protein>
    <recommendedName>
        <fullName evidence="3">Chemotaxis methyl-accepting receptor HlyB-like 4HB MCP domain-containing protein</fullName>
    </recommendedName>
</protein>
<keyword evidence="2" id="KW-1185">Reference proteome</keyword>
<dbReference type="AlphaFoldDB" id="A0A0J8D9Y5"/>
<reference evidence="1 2" key="1">
    <citation type="submission" date="2015-06" db="EMBL/GenBank/DDBJ databases">
        <title>Draft genome sequence of the purine-degrading Clostridium cylindrosporum HC-1 (DSM 605).</title>
        <authorList>
            <person name="Poehlein A."/>
            <person name="Schiel-Bengelsdorf B."/>
            <person name="Bengelsdorf F."/>
            <person name="Daniel R."/>
            <person name="Duerre P."/>
        </authorList>
    </citation>
    <scope>NUCLEOTIDE SEQUENCE [LARGE SCALE GENOMIC DNA]</scope>
    <source>
        <strain evidence="1 2">DSM 605</strain>
    </source>
</reference>
<dbReference type="STRING" id="1121307.CLCY_5c01040"/>
<proteinExistence type="predicted"/>
<evidence type="ECO:0000313" key="1">
    <source>
        <dbReference type="EMBL" id="KMT22865.1"/>
    </source>
</evidence>
<sequence>MIKCNKKLIGTLLAVFIATAHLGVGTVFASTISYQTNSKISQLETSFQRNYLGSKNLPTFRLYLSEAKSLVSSVTSTYEKNAYLARIAQCEIVIQTIENVVNMESSIDRNYKGTKNLPTFQAYLDRVNSSLAKVTNSIVHSKLSERSYAGSNVIRDIRVMDSGDYIKAASLRETAIELINVESIDEAKTKASEALNYVWKCETSFAKDAIASELKSIRDM</sequence>
<dbReference type="RefSeq" id="WP_048569596.1">
    <property type="nucleotide sequence ID" value="NZ_LFVU01000004.1"/>
</dbReference>
<gene>
    <name evidence="1" type="ORF">CLCY_5c01040</name>
</gene>
<comment type="caution">
    <text evidence="1">The sequence shown here is derived from an EMBL/GenBank/DDBJ whole genome shotgun (WGS) entry which is preliminary data.</text>
</comment>
<evidence type="ECO:0000313" key="2">
    <source>
        <dbReference type="Proteomes" id="UP000036756"/>
    </source>
</evidence>
<dbReference type="EMBL" id="LFVU01000004">
    <property type="protein sequence ID" value="KMT22865.1"/>
    <property type="molecule type" value="Genomic_DNA"/>
</dbReference>
<name>A0A0J8D9Y5_CLOCY</name>
<evidence type="ECO:0008006" key="3">
    <source>
        <dbReference type="Google" id="ProtNLM"/>
    </source>
</evidence>
<dbReference type="PATRIC" id="fig|1121307.3.peg.2038"/>